<evidence type="ECO:0000313" key="2">
    <source>
        <dbReference type="Proteomes" id="UP000828390"/>
    </source>
</evidence>
<dbReference type="AlphaFoldDB" id="A0A9D4RLN6"/>
<reference evidence="1" key="1">
    <citation type="journal article" date="2019" name="bioRxiv">
        <title>The Genome of the Zebra Mussel, Dreissena polymorpha: A Resource for Invasive Species Research.</title>
        <authorList>
            <person name="McCartney M.A."/>
            <person name="Auch B."/>
            <person name="Kono T."/>
            <person name="Mallez S."/>
            <person name="Zhang Y."/>
            <person name="Obille A."/>
            <person name="Becker A."/>
            <person name="Abrahante J.E."/>
            <person name="Garbe J."/>
            <person name="Badalamenti J.P."/>
            <person name="Herman A."/>
            <person name="Mangelson H."/>
            <person name="Liachko I."/>
            <person name="Sullivan S."/>
            <person name="Sone E.D."/>
            <person name="Koren S."/>
            <person name="Silverstein K.A.T."/>
            <person name="Beckman K.B."/>
            <person name="Gohl D.M."/>
        </authorList>
    </citation>
    <scope>NUCLEOTIDE SEQUENCE</scope>
    <source>
        <strain evidence="1">Duluth1</strain>
        <tissue evidence="1">Whole animal</tissue>
    </source>
</reference>
<reference evidence="1" key="2">
    <citation type="submission" date="2020-11" db="EMBL/GenBank/DDBJ databases">
        <authorList>
            <person name="McCartney M.A."/>
            <person name="Auch B."/>
            <person name="Kono T."/>
            <person name="Mallez S."/>
            <person name="Becker A."/>
            <person name="Gohl D.M."/>
            <person name="Silverstein K.A.T."/>
            <person name="Koren S."/>
            <person name="Bechman K.B."/>
            <person name="Herman A."/>
            <person name="Abrahante J.E."/>
            <person name="Garbe J."/>
        </authorList>
    </citation>
    <scope>NUCLEOTIDE SEQUENCE</scope>
    <source>
        <strain evidence="1">Duluth1</strain>
        <tissue evidence="1">Whole animal</tissue>
    </source>
</reference>
<gene>
    <name evidence="1" type="ORF">DPMN_035193</name>
</gene>
<dbReference type="Proteomes" id="UP000828390">
    <property type="component" value="Unassembled WGS sequence"/>
</dbReference>
<protein>
    <submittedName>
        <fullName evidence="1">Uncharacterized protein</fullName>
    </submittedName>
</protein>
<proteinExistence type="predicted"/>
<comment type="caution">
    <text evidence="1">The sequence shown here is derived from an EMBL/GenBank/DDBJ whole genome shotgun (WGS) entry which is preliminary data.</text>
</comment>
<dbReference type="EMBL" id="JAIWYP010000002">
    <property type="protein sequence ID" value="KAH3871978.1"/>
    <property type="molecule type" value="Genomic_DNA"/>
</dbReference>
<keyword evidence="2" id="KW-1185">Reference proteome</keyword>
<accession>A0A9D4RLN6</accession>
<evidence type="ECO:0000313" key="1">
    <source>
        <dbReference type="EMBL" id="KAH3871978.1"/>
    </source>
</evidence>
<sequence length="99" mass="11067">MRDANRTSWLYWCPATFLSPDGPLQSLRLVDSCSDLNRKSDQFVGNYLTWLPSVGGGGRQNIFTKLNLFDVELVSLMVVTCGGVDCRDYSALTRLCRAL</sequence>
<name>A0A9D4RLN6_DREPO</name>
<organism evidence="1 2">
    <name type="scientific">Dreissena polymorpha</name>
    <name type="common">Zebra mussel</name>
    <name type="synonym">Mytilus polymorpha</name>
    <dbReference type="NCBI Taxonomy" id="45954"/>
    <lineage>
        <taxon>Eukaryota</taxon>
        <taxon>Metazoa</taxon>
        <taxon>Spiralia</taxon>
        <taxon>Lophotrochozoa</taxon>
        <taxon>Mollusca</taxon>
        <taxon>Bivalvia</taxon>
        <taxon>Autobranchia</taxon>
        <taxon>Heteroconchia</taxon>
        <taxon>Euheterodonta</taxon>
        <taxon>Imparidentia</taxon>
        <taxon>Neoheterodontei</taxon>
        <taxon>Myida</taxon>
        <taxon>Dreissenoidea</taxon>
        <taxon>Dreissenidae</taxon>
        <taxon>Dreissena</taxon>
    </lineage>
</organism>